<feature type="domain" description="Rho termination factor-like N-terminal" evidence="2">
    <location>
        <begin position="9"/>
        <end position="51"/>
    </location>
</feature>
<dbReference type="STRING" id="47427.A0A2H3E2A6"/>
<gene>
    <name evidence="3" type="ORF">ARMGADRAFT_1076287</name>
</gene>
<dbReference type="EMBL" id="KZ293649">
    <property type="protein sequence ID" value="PBK97832.1"/>
    <property type="molecule type" value="Genomic_DNA"/>
</dbReference>
<evidence type="ECO:0000256" key="1">
    <source>
        <dbReference type="SAM" id="MobiDB-lite"/>
    </source>
</evidence>
<sequence length="703" mass="77639">MQVNFTEDALKKLLVAQLKAICKERHLTGVSKLTKALLIQKILDHQGKQSGQETSPAADVDASKTAPTTQNVPKQPQPKAPSAPTQDVLKQPPNQPKAPSALSRDVSVLSGPSILTQPSQPFPPSLPSSLNPSFTSQSSALSQAYRQSQKQPPKAELPRRLITQSKTPALPLNDISIPKTSDAQIKQSTKPVPKVLNRSSVSSLPLKAPSAIPSSLFSRDTSVSRLHSDSVAAKPLMKKRPAPKEADQKSKKQKLPPKPIPFLFPPKAASLSKENVGNPISQPGKVVTLTGTGKRFTPLIIKKPAPIPSKSLATTSTSSYLDFPDFPPISLNNITLPPSMAQRRLVTRIAIILSQVYEGDLKQCVLVSRMFRYAIYLSASQKILQSFPGRRFALLLEAYPQNMTNMWPYLRLRKQEVAQRQGMYEASFLSRVFERNKAIISPRLWTSPDHEHQAAMAVRFLLTRLFFSVSVGEDSQDWMSGTVVDAQEVIKGEIWCITMQHRTVTESFYVLEATCEVVGHPPASQLDPLPIRADWSAYIEHRSSVHPTMMEHICWTNHEEYDRGISRHWLKRMRREGKVGAALEVIAGRYVLACVVGNSVSGKWKSSSEMAQDFSGLAPTSALKINVKNQRVNLFLPAHHHVESVHVETSRGEPLHPALAVVQTPGREYFVLRDNGMQVGCEEEGVGEVWMGLLGCDDCGRAC</sequence>
<dbReference type="InParanoid" id="A0A2H3E2A6"/>
<dbReference type="AlphaFoldDB" id="A0A2H3E2A6"/>
<organism evidence="3 4">
    <name type="scientific">Armillaria gallica</name>
    <name type="common">Bulbous honey fungus</name>
    <name type="synonym">Armillaria bulbosa</name>
    <dbReference type="NCBI Taxonomy" id="47427"/>
    <lineage>
        <taxon>Eukaryota</taxon>
        <taxon>Fungi</taxon>
        <taxon>Dikarya</taxon>
        <taxon>Basidiomycota</taxon>
        <taxon>Agaricomycotina</taxon>
        <taxon>Agaricomycetes</taxon>
        <taxon>Agaricomycetidae</taxon>
        <taxon>Agaricales</taxon>
        <taxon>Marasmiineae</taxon>
        <taxon>Physalacriaceae</taxon>
        <taxon>Armillaria</taxon>
    </lineage>
</organism>
<feature type="region of interest" description="Disordered" evidence="1">
    <location>
        <begin position="46"/>
        <end position="192"/>
    </location>
</feature>
<dbReference type="GO" id="GO:0006353">
    <property type="term" value="P:DNA-templated transcription termination"/>
    <property type="evidence" value="ECO:0007669"/>
    <property type="project" value="InterPro"/>
</dbReference>
<dbReference type="SMART" id="SM00959">
    <property type="entry name" value="Rho_N"/>
    <property type="match status" value="1"/>
</dbReference>
<evidence type="ECO:0000313" key="3">
    <source>
        <dbReference type="EMBL" id="PBK97832.1"/>
    </source>
</evidence>
<feature type="region of interest" description="Disordered" evidence="1">
    <location>
        <begin position="217"/>
        <end position="260"/>
    </location>
</feature>
<accession>A0A2H3E2A6</accession>
<proteinExistence type="predicted"/>
<dbReference type="InterPro" id="IPR011112">
    <property type="entry name" value="Rho-like_N"/>
</dbReference>
<feature type="compositionally biased region" description="Low complexity" evidence="1">
    <location>
        <begin position="127"/>
        <end position="136"/>
    </location>
</feature>
<reference evidence="4" key="1">
    <citation type="journal article" date="2017" name="Nat. Ecol. Evol.">
        <title>Genome expansion and lineage-specific genetic innovations in the forest pathogenic fungi Armillaria.</title>
        <authorList>
            <person name="Sipos G."/>
            <person name="Prasanna A.N."/>
            <person name="Walter M.C."/>
            <person name="O'Connor E."/>
            <person name="Balint B."/>
            <person name="Krizsan K."/>
            <person name="Kiss B."/>
            <person name="Hess J."/>
            <person name="Varga T."/>
            <person name="Slot J."/>
            <person name="Riley R."/>
            <person name="Boka B."/>
            <person name="Rigling D."/>
            <person name="Barry K."/>
            <person name="Lee J."/>
            <person name="Mihaltcheva S."/>
            <person name="LaButti K."/>
            <person name="Lipzen A."/>
            <person name="Waldron R."/>
            <person name="Moloney N.M."/>
            <person name="Sperisen C."/>
            <person name="Kredics L."/>
            <person name="Vagvoelgyi C."/>
            <person name="Patrignani A."/>
            <person name="Fitzpatrick D."/>
            <person name="Nagy I."/>
            <person name="Doyle S."/>
            <person name="Anderson J.B."/>
            <person name="Grigoriev I.V."/>
            <person name="Gueldener U."/>
            <person name="Muensterkoetter M."/>
            <person name="Nagy L.G."/>
        </authorList>
    </citation>
    <scope>NUCLEOTIDE SEQUENCE [LARGE SCALE GENOMIC DNA]</scope>
    <source>
        <strain evidence="4">Ar21-2</strain>
    </source>
</reference>
<evidence type="ECO:0000259" key="2">
    <source>
        <dbReference type="SMART" id="SM00959"/>
    </source>
</evidence>
<dbReference type="OrthoDB" id="2368680at2759"/>
<feature type="compositionally biased region" description="Polar residues" evidence="1">
    <location>
        <begin position="178"/>
        <end position="190"/>
    </location>
</feature>
<protein>
    <recommendedName>
        <fullName evidence="2">Rho termination factor-like N-terminal domain-containing protein</fullName>
    </recommendedName>
</protein>
<dbReference type="Proteomes" id="UP000217790">
    <property type="component" value="Unassembled WGS sequence"/>
</dbReference>
<evidence type="ECO:0000313" key="4">
    <source>
        <dbReference type="Proteomes" id="UP000217790"/>
    </source>
</evidence>
<keyword evidence="4" id="KW-1185">Reference proteome</keyword>
<feature type="compositionally biased region" description="Polar residues" evidence="1">
    <location>
        <begin position="137"/>
        <end position="151"/>
    </location>
</feature>
<name>A0A2H3E2A6_ARMGA</name>